<comment type="caution">
    <text evidence="1">The sequence shown here is derived from an EMBL/GenBank/DDBJ whole genome shotgun (WGS) entry which is preliminary data.</text>
</comment>
<dbReference type="EMBL" id="LAZR01000750">
    <property type="protein sequence ID" value="KKN58701.1"/>
    <property type="molecule type" value="Genomic_DNA"/>
</dbReference>
<evidence type="ECO:0000313" key="1">
    <source>
        <dbReference type="EMBL" id="KKN58701.1"/>
    </source>
</evidence>
<accession>A0A0F9UBQ9</accession>
<sequence length="386" mass="42632">MARVGPNQDINDPTTILEVGKFFYDKSVDFGILKAISDTENPLASGSPIPTVTIPLKLMDGSTYSLDCSRITDNFTVDEPKLGESVLNTYIDLAERFREYWLTMRNTLFSLDDSFNFGSTNVSPDPSGSQLYGGYITGVSGSFGGKMYTINSIEFFTNIPDIPIWSGYGPINYNYNTYPQLLNVIDDTLGDFIYNEYEDVDAVYYWKKSYGTKKQFGINPSMRIYAGSAFDSSDGGSLVPAGGETREKFIQIPNLSTIDMTIHVIITADYYGECKDEFAVRSEFAQVRIVSGIGNYNGYDSVDIDSTIHQLDLPDIAFSGVRTINLSINEEIIIPPGKSAFLTMDAYITTDIHTGIGPVFMEGDTSVEIVGVAPVQVHSELSHNYP</sequence>
<protein>
    <submittedName>
        <fullName evidence="1">Uncharacterized protein</fullName>
    </submittedName>
</protein>
<name>A0A0F9UBQ9_9ZZZZ</name>
<organism evidence="1">
    <name type="scientific">marine sediment metagenome</name>
    <dbReference type="NCBI Taxonomy" id="412755"/>
    <lineage>
        <taxon>unclassified sequences</taxon>
        <taxon>metagenomes</taxon>
        <taxon>ecological metagenomes</taxon>
    </lineage>
</organism>
<proteinExistence type="predicted"/>
<dbReference type="AlphaFoldDB" id="A0A0F9UBQ9"/>
<reference evidence="1" key="1">
    <citation type="journal article" date="2015" name="Nature">
        <title>Complex archaea that bridge the gap between prokaryotes and eukaryotes.</title>
        <authorList>
            <person name="Spang A."/>
            <person name="Saw J.H."/>
            <person name="Jorgensen S.L."/>
            <person name="Zaremba-Niedzwiedzka K."/>
            <person name="Martijn J."/>
            <person name="Lind A.E."/>
            <person name="van Eijk R."/>
            <person name="Schleper C."/>
            <person name="Guy L."/>
            <person name="Ettema T.J."/>
        </authorList>
    </citation>
    <scope>NUCLEOTIDE SEQUENCE</scope>
</reference>
<gene>
    <name evidence="1" type="ORF">LCGC14_0549370</name>
</gene>